<gene>
    <name evidence="4" type="ORF">ACFYXI_28710</name>
</gene>
<keyword evidence="1" id="KW-0238">DNA-binding</keyword>
<comment type="caution">
    <text evidence="4">The sequence shown here is derived from an EMBL/GenBank/DDBJ whole genome shotgun (WGS) entry which is preliminary data.</text>
</comment>
<dbReference type="InterPro" id="IPR010998">
    <property type="entry name" value="Integrase_recombinase_N"/>
</dbReference>
<protein>
    <submittedName>
        <fullName evidence="4">Tyrosine-type recombinase/integrase</fullName>
    </submittedName>
</protein>
<sequence length="242" mass="27502">MVQSIHAILRNALECAVREEIIPRNVAKLVTVSVPSYKVNRGLTTEQARRVLKASEQDRFYALYVLALCLGLRRGELLGLRWEDVDLDGEKLEVVQTLQRVAGRLQFVRPKTEDSARTVPLPSICVEALREHRRRQFAERSDRWPDWEDHGLVFPSLRGTPMEPDNLRRSWGAIRKTAGLGDMRFHDLRHTCVTLLLNLGVPPQVVRDIVGHSDIEVTMTIYAHASLDDKRTALRKLGDALG</sequence>
<dbReference type="PANTHER" id="PTHR30349">
    <property type="entry name" value="PHAGE INTEGRASE-RELATED"/>
    <property type="match status" value="1"/>
</dbReference>
<feature type="domain" description="Tyr recombinase" evidence="3">
    <location>
        <begin position="38"/>
        <end position="235"/>
    </location>
</feature>
<dbReference type="Pfam" id="PF00589">
    <property type="entry name" value="Phage_integrase"/>
    <property type="match status" value="1"/>
</dbReference>
<keyword evidence="5" id="KW-1185">Reference proteome</keyword>
<dbReference type="InterPro" id="IPR013762">
    <property type="entry name" value="Integrase-like_cat_sf"/>
</dbReference>
<dbReference type="InterPro" id="IPR050090">
    <property type="entry name" value="Tyrosine_recombinase_XerCD"/>
</dbReference>
<reference evidence="4 5" key="1">
    <citation type="submission" date="2024-10" db="EMBL/GenBank/DDBJ databases">
        <title>The Natural Products Discovery Center: Release of the First 8490 Sequenced Strains for Exploring Actinobacteria Biosynthetic Diversity.</title>
        <authorList>
            <person name="Kalkreuter E."/>
            <person name="Kautsar S.A."/>
            <person name="Yang D."/>
            <person name="Bader C.D."/>
            <person name="Teijaro C.N."/>
            <person name="Fluegel L."/>
            <person name="Davis C.M."/>
            <person name="Simpson J.R."/>
            <person name="Lauterbach L."/>
            <person name="Steele A.D."/>
            <person name="Gui C."/>
            <person name="Meng S."/>
            <person name="Li G."/>
            <person name="Viehrig K."/>
            <person name="Ye F."/>
            <person name="Su P."/>
            <person name="Kiefer A.F."/>
            <person name="Nichols A."/>
            <person name="Cepeda A.J."/>
            <person name="Yan W."/>
            <person name="Fan B."/>
            <person name="Jiang Y."/>
            <person name="Adhikari A."/>
            <person name="Zheng C.-J."/>
            <person name="Schuster L."/>
            <person name="Cowan T.M."/>
            <person name="Smanski M.J."/>
            <person name="Chevrette M.G."/>
            <person name="De Carvalho L.P.S."/>
            <person name="Shen B."/>
        </authorList>
    </citation>
    <scope>NUCLEOTIDE SEQUENCE [LARGE SCALE GENOMIC DNA]</scope>
    <source>
        <strain evidence="4 5">NPDC002173</strain>
    </source>
</reference>
<dbReference type="PROSITE" id="PS51898">
    <property type="entry name" value="TYR_RECOMBINASE"/>
    <property type="match status" value="1"/>
</dbReference>
<accession>A0ABW6SX98</accession>
<evidence type="ECO:0000259" key="3">
    <source>
        <dbReference type="PROSITE" id="PS51898"/>
    </source>
</evidence>
<evidence type="ECO:0000313" key="5">
    <source>
        <dbReference type="Proteomes" id="UP001602013"/>
    </source>
</evidence>
<dbReference type="SUPFAM" id="SSF56349">
    <property type="entry name" value="DNA breaking-rejoining enzymes"/>
    <property type="match status" value="1"/>
</dbReference>
<name>A0ABW6SX98_9ACTN</name>
<dbReference type="RefSeq" id="WP_387415780.1">
    <property type="nucleotide sequence ID" value="NZ_JBIASD010000022.1"/>
</dbReference>
<evidence type="ECO:0000256" key="1">
    <source>
        <dbReference type="ARBA" id="ARBA00023125"/>
    </source>
</evidence>
<dbReference type="Proteomes" id="UP001602013">
    <property type="component" value="Unassembled WGS sequence"/>
</dbReference>
<dbReference type="Gene3D" id="1.10.150.130">
    <property type="match status" value="1"/>
</dbReference>
<dbReference type="InterPro" id="IPR002104">
    <property type="entry name" value="Integrase_catalytic"/>
</dbReference>
<evidence type="ECO:0000313" key="4">
    <source>
        <dbReference type="EMBL" id="MFF3669576.1"/>
    </source>
</evidence>
<evidence type="ECO:0000256" key="2">
    <source>
        <dbReference type="ARBA" id="ARBA00023172"/>
    </source>
</evidence>
<dbReference type="PANTHER" id="PTHR30349:SF91">
    <property type="entry name" value="INTA PROTEIN"/>
    <property type="match status" value="1"/>
</dbReference>
<proteinExistence type="predicted"/>
<dbReference type="EMBL" id="JBIASD010000022">
    <property type="protein sequence ID" value="MFF3669576.1"/>
    <property type="molecule type" value="Genomic_DNA"/>
</dbReference>
<dbReference type="CDD" id="cd01189">
    <property type="entry name" value="INT_ICEBs1_C_like"/>
    <property type="match status" value="1"/>
</dbReference>
<dbReference type="Gene3D" id="1.10.443.10">
    <property type="entry name" value="Intergrase catalytic core"/>
    <property type="match status" value="1"/>
</dbReference>
<keyword evidence="2" id="KW-0233">DNA recombination</keyword>
<dbReference type="InterPro" id="IPR011010">
    <property type="entry name" value="DNA_brk_join_enz"/>
</dbReference>
<organism evidence="4 5">
    <name type="scientific">Microtetraspora malaysiensis</name>
    <dbReference type="NCBI Taxonomy" id="161358"/>
    <lineage>
        <taxon>Bacteria</taxon>
        <taxon>Bacillati</taxon>
        <taxon>Actinomycetota</taxon>
        <taxon>Actinomycetes</taxon>
        <taxon>Streptosporangiales</taxon>
        <taxon>Streptosporangiaceae</taxon>
        <taxon>Microtetraspora</taxon>
    </lineage>
</organism>